<reference evidence="1" key="1">
    <citation type="submission" date="2020-09" db="EMBL/GenBank/DDBJ databases">
        <title>A novel bacterium of genus Hazenella, isolated from South China Sea.</title>
        <authorList>
            <person name="Huang H."/>
            <person name="Mo K."/>
            <person name="Hu Y."/>
        </authorList>
    </citation>
    <scope>NUCLEOTIDE SEQUENCE</scope>
    <source>
        <strain evidence="1">IB182357</strain>
    </source>
</reference>
<evidence type="ECO:0000313" key="2">
    <source>
        <dbReference type="Proteomes" id="UP000661691"/>
    </source>
</evidence>
<name>A0A926N7Z4_9BACL</name>
<keyword evidence="2" id="KW-1185">Reference proteome</keyword>
<proteinExistence type="predicted"/>
<protein>
    <submittedName>
        <fullName evidence="1">Uncharacterized protein</fullName>
    </submittedName>
</protein>
<sequence length="108" mass="12146">MKLRMKALAGVVKSTTDLDQMFGKQGFQRCHNQPPTYRAPLTDLCSGNVYRLSVPTKFSEVDEGLRLEEPILELKGENYPSASEHIPSEVLTAAHEKIEELASYLRHS</sequence>
<comment type="caution">
    <text evidence="1">The sequence shown here is derived from an EMBL/GenBank/DDBJ whole genome shotgun (WGS) entry which is preliminary data.</text>
</comment>
<evidence type="ECO:0000313" key="1">
    <source>
        <dbReference type="EMBL" id="MBD1371243.1"/>
    </source>
</evidence>
<dbReference type="RefSeq" id="WP_191138875.1">
    <property type="nucleotide sequence ID" value="NZ_JACXAG020000002.1"/>
</dbReference>
<accession>A0A926N7Z4</accession>
<organism evidence="1 2">
    <name type="scientific">Polycladospora coralii</name>
    <dbReference type="NCBI Taxonomy" id="2771432"/>
    <lineage>
        <taxon>Bacteria</taxon>
        <taxon>Bacillati</taxon>
        <taxon>Bacillota</taxon>
        <taxon>Bacilli</taxon>
        <taxon>Bacillales</taxon>
        <taxon>Thermoactinomycetaceae</taxon>
        <taxon>Polycladospora</taxon>
    </lineage>
</organism>
<dbReference type="AlphaFoldDB" id="A0A926N7Z4"/>
<dbReference type="EMBL" id="JACXAH010000002">
    <property type="protein sequence ID" value="MBD1371243.1"/>
    <property type="molecule type" value="Genomic_DNA"/>
</dbReference>
<dbReference type="Proteomes" id="UP000661691">
    <property type="component" value="Unassembled WGS sequence"/>
</dbReference>
<gene>
    <name evidence="1" type="ORF">IC620_02580</name>
</gene>